<sequence length="68" mass="8088">MKAWSREISEELSVIMFERSGFQNPLILATNETVTTSEEAVRLYQAYCRRWSKENHRCFGGIKILLYW</sequence>
<dbReference type="AlphaFoldDB" id="A0A1G2LAF7"/>
<proteinExistence type="predicted"/>
<accession>A0A1G2LAF7</accession>
<comment type="caution">
    <text evidence="1">The sequence shown here is derived from an EMBL/GenBank/DDBJ whole genome shotgun (WGS) entry which is preliminary data.</text>
</comment>
<dbReference type="EMBL" id="MHQO01000003">
    <property type="protein sequence ID" value="OHA07812.1"/>
    <property type="molecule type" value="Genomic_DNA"/>
</dbReference>
<evidence type="ECO:0000313" key="1">
    <source>
        <dbReference type="EMBL" id="OHA07812.1"/>
    </source>
</evidence>
<organism evidence="1 2">
    <name type="scientific">Candidatus Sungbacteria bacterium RIFCSPLOWO2_01_FULL_47_10</name>
    <dbReference type="NCBI Taxonomy" id="1802276"/>
    <lineage>
        <taxon>Bacteria</taxon>
        <taxon>Candidatus Sungiibacteriota</taxon>
    </lineage>
</organism>
<evidence type="ECO:0000313" key="2">
    <source>
        <dbReference type="Proteomes" id="UP000177982"/>
    </source>
</evidence>
<gene>
    <name evidence="1" type="ORF">A2934_02990</name>
</gene>
<protein>
    <submittedName>
        <fullName evidence="1">Uncharacterized protein</fullName>
    </submittedName>
</protein>
<dbReference type="Proteomes" id="UP000177982">
    <property type="component" value="Unassembled WGS sequence"/>
</dbReference>
<name>A0A1G2LAF7_9BACT</name>
<reference evidence="1 2" key="1">
    <citation type="journal article" date="2016" name="Nat. Commun.">
        <title>Thousands of microbial genomes shed light on interconnected biogeochemical processes in an aquifer system.</title>
        <authorList>
            <person name="Anantharaman K."/>
            <person name="Brown C.T."/>
            <person name="Hug L.A."/>
            <person name="Sharon I."/>
            <person name="Castelle C.J."/>
            <person name="Probst A.J."/>
            <person name="Thomas B.C."/>
            <person name="Singh A."/>
            <person name="Wilkins M.J."/>
            <person name="Karaoz U."/>
            <person name="Brodie E.L."/>
            <person name="Williams K.H."/>
            <person name="Hubbard S.S."/>
            <person name="Banfield J.F."/>
        </authorList>
    </citation>
    <scope>NUCLEOTIDE SEQUENCE [LARGE SCALE GENOMIC DNA]</scope>
</reference>